<feature type="transmembrane region" description="Helical" evidence="1">
    <location>
        <begin position="134"/>
        <end position="152"/>
    </location>
</feature>
<dbReference type="Pfam" id="PF09925">
    <property type="entry name" value="DUF2157"/>
    <property type="match status" value="1"/>
</dbReference>
<feature type="transmembrane region" description="Helical" evidence="1">
    <location>
        <begin position="252"/>
        <end position="270"/>
    </location>
</feature>
<feature type="transmembrane region" description="Helical" evidence="1">
    <location>
        <begin position="456"/>
        <end position="472"/>
    </location>
</feature>
<feature type="transmembrane region" description="Helical" evidence="1">
    <location>
        <begin position="205"/>
        <end position="222"/>
    </location>
</feature>
<feature type="transmembrane region" description="Helical" evidence="1">
    <location>
        <begin position="353"/>
        <end position="370"/>
    </location>
</feature>
<evidence type="ECO:0000259" key="2">
    <source>
        <dbReference type="Pfam" id="PF09925"/>
    </source>
</evidence>
<name>A0A372LR12_9BACI</name>
<evidence type="ECO:0000313" key="3">
    <source>
        <dbReference type="EMBL" id="RFU70663.1"/>
    </source>
</evidence>
<organism evidence="3 4">
    <name type="scientific">Peribacillus saganii</name>
    <dbReference type="NCBI Taxonomy" id="2303992"/>
    <lineage>
        <taxon>Bacteria</taxon>
        <taxon>Bacillati</taxon>
        <taxon>Bacillota</taxon>
        <taxon>Bacilli</taxon>
        <taxon>Bacillales</taxon>
        <taxon>Bacillaceae</taxon>
        <taxon>Peribacillus</taxon>
    </lineage>
</organism>
<keyword evidence="4" id="KW-1185">Reference proteome</keyword>
<gene>
    <name evidence="3" type="ORF">D0469_05475</name>
</gene>
<reference evidence="3 4" key="1">
    <citation type="submission" date="2018-08" db="EMBL/GenBank/DDBJ databases">
        <title>Bacillus chawlae sp. nov., Bacillus glennii sp. nov., and Bacillus saganii sp. nov. Isolated from the Vehicle Assembly Building at Kennedy Space Center where the Viking Spacecraft were Assembled.</title>
        <authorList>
            <person name="Seuylemezian A."/>
            <person name="Vaishampayan P."/>
        </authorList>
    </citation>
    <scope>NUCLEOTIDE SEQUENCE [LARGE SCALE GENOMIC DNA]</scope>
    <source>
        <strain evidence="3 4">V47-23a</strain>
    </source>
</reference>
<feature type="transmembrane region" description="Helical" evidence="1">
    <location>
        <begin position="277"/>
        <end position="297"/>
    </location>
</feature>
<feature type="transmembrane region" description="Helical" evidence="1">
    <location>
        <begin position="407"/>
        <end position="426"/>
    </location>
</feature>
<feature type="transmembrane region" description="Helical" evidence="1">
    <location>
        <begin position="105"/>
        <end position="122"/>
    </location>
</feature>
<feature type="transmembrane region" description="Helical" evidence="1">
    <location>
        <begin position="327"/>
        <end position="347"/>
    </location>
</feature>
<proteinExistence type="predicted"/>
<accession>A0A372LR12</accession>
<dbReference type="InterPro" id="IPR018677">
    <property type="entry name" value="DUF2157"/>
</dbReference>
<dbReference type="EMBL" id="QVTE01000013">
    <property type="protein sequence ID" value="RFU70663.1"/>
    <property type="molecule type" value="Genomic_DNA"/>
</dbReference>
<dbReference type="Proteomes" id="UP000264541">
    <property type="component" value="Unassembled WGS sequence"/>
</dbReference>
<keyword evidence="1" id="KW-0812">Transmembrane</keyword>
<feature type="transmembrane region" description="Helical" evidence="1">
    <location>
        <begin position="433"/>
        <end position="450"/>
    </location>
</feature>
<feature type="domain" description="DUF2157" evidence="2">
    <location>
        <begin position="39"/>
        <end position="181"/>
    </location>
</feature>
<sequence length="485" mass="56414">MARFSKTMMETRNRRHFMKRLVFLSQYEFLKREFDYLESIGRIAPHQSRELIECYEVKEIDSKQKAPIKLNFVQILLIIGAILIGLGILSFVASNWQGLHEFEKFSVLLLGLISAYAGAWLFEEKWPWLSKVLYYIGVFSYGGEIFFIGQMFHLGGEAGNALLAWALGTLPLAFYLKDKILYIFGFSLLYLGIEVKFFLDESPSYLLLLLLPILFAAGHFLMNRNKILLYTNFFLLYQFIEAKYMFSSGGASYVMVMVIPLLFALWYYFLKKNIYVLIANFVLLYQFIEMKFAIGIVEGTEGEFPIVLTVLIPLLFIVGHKWMNKSIPLFAANFVLTLQWIILTMMYLDIGVLGYYLSLLFVIGIVISHIQHPDYRALMRTFGLAIQFSTGIILTFPYVWNDLVTDIPIWLIYGILYSVYILYLVYRQYLMGVIMFSVLILRFYVDISLVFMNKSIAFFIGGLLLIILGFWIEKTRRGEKKNEKL</sequence>
<comment type="caution">
    <text evidence="3">The sequence shown here is derived from an EMBL/GenBank/DDBJ whole genome shotgun (WGS) entry which is preliminary data.</text>
</comment>
<feature type="transmembrane region" description="Helical" evidence="1">
    <location>
        <begin position="382"/>
        <end position="401"/>
    </location>
</feature>
<feature type="transmembrane region" description="Helical" evidence="1">
    <location>
        <begin position="158"/>
        <end position="176"/>
    </location>
</feature>
<keyword evidence="1" id="KW-0472">Membrane</keyword>
<feature type="transmembrane region" description="Helical" evidence="1">
    <location>
        <begin position="72"/>
        <end position="93"/>
    </location>
</feature>
<protein>
    <submittedName>
        <fullName evidence="3">DUF2157 domain-containing protein</fullName>
    </submittedName>
</protein>
<keyword evidence="1" id="KW-1133">Transmembrane helix</keyword>
<feature type="transmembrane region" description="Helical" evidence="1">
    <location>
        <begin position="303"/>
        <end position="320"/>
    </location>
</feature>
<evidence type="ECO:0000256" key="1">
    <source>
        <dbReference type="SAM" id="Phobius"/>
    </source>
</evidence>
<dbReference type="AlphaFoldDB" id="A0A372LR12"/>
<evidence type="ECO:0000313" key="4">
    <source>
        <dbReference type="Proteomes" id="UP000264541"/>
    </source>
</evidence>
<feature type="transmembrane region" description="Helical" evidence="1">
    <location>
        <begin position="181"/>
        <end position="199"/>
    </location>
</feature>